<dbReference type="Proteomes" id="UP000593737">
    <property type="component" value="Chromosome"/>
</dbReference>
<dbReference type="EMBL" id="CP047423">
    <property type="protein sequence ID" value="QPD05129.1"/>
    <property type="molecule type" value="Genomic_DNA"/>
</dbReference>
<reference evidence="1 2" key="1">
    <citation type="journal article" date="2020" name="ISME J.">
        <title>Enrichment and physiological characterization of a novel comammox Nitrospira indicates ammonium inhibition of complete nitrification.</title>
        <authorList>
            <person name="Sakoula D."/>
            <person name="Koch H."/>
            <person name="Frank J."/>
            <person name="Jetten M.S.M."/>
            <person name="van Kessel M.A.H.J."/>
            <person name="Lucker S."/>
        </authorList>
    </citation>
    <scope>NUCLEOTIDE SEQUENCE [LARGE SCALE GENOMIC DNA]</scope>
    <source>
        <strain evidence="1">Comreactor17</strain>
    </source>
</reference>
<sequence>MRLLDPLPLEKLRDEFRLSMRQLFVELCRELHADHVALTRKLSIPTAFLGSLRSEFPPDIYSNWKVVGWIETLNDLVYLLDVIRQFEEEQDRPEFAEQLLAECQEKFFEHGYLDDLFPTGQPQTSGLEKRLFALCKRLAQELVQESLCFDPTVPVRWCRSHKVRYWNVPGTLATNCERSEIAGTIAIGTGEAWCQAPSEIRRALRQSSGRVVFRVEPTGMTVNVGKIVSPIWSSRGEDGQWQWACHPPIVAIQSNHDPVTVSPTLVYGKDRQPRTVKATDRRQVERIARAWQTIELAWPEGHDVLRLLTSRIVPLQAKGVVSFSYRHRPGLSFINCFDRGNLDLIDDLIHENSHHHLNLLLRKHVMYRGDHNQQIFYSPWRRRLRPLRGILHATFTFTMGALLFQRLSSWGSGRRGMGRWKKAGLIQRDLQRAHFRCLEEVASVRYSLQDLHYADYHLGWLTGSGRRLVGQLAEAIDRVECESKRFESEVEHSQFGSALRKHIKELQQARQTYGPVRLSKA</sequence>
<organism evidence="1 2">
    <name type="scientific">Candidatus Nitrospira kreftii</name>
    <dbReference type="NCBI Taxonomy" id="2652173"/>
    <lineage>
        <taxon>Bacteria</taxon>
        <taxon>Pseudomonadati</taxon>
        <taxon>Nitrospirota</taxon>
        <taxon>Nitrospiria</taxon>
        <taxon>Nitrospirales</taxon>
        <taxon>Nitrospiraceae</taxon>
        <taxon>Nitrospira</taxon>
    </lineage>
</organism>
<name>A0A7S8J0I5_9BACT</name>
<gene>
    <name evidence="1" type="ORF">Nkreftii_002903</name>
</gene>
<evidence type="ECO:0008006" key="3">
    <source>
        <dbReference type="Google" id="ProtNLM"/>
    </source>
</evidence>
<dbReference type="KEGG" id="nkf:Nkreftii_002903"/>
<protein>
    <recommendedName>
        <fullName evidence="3">HEXXH motif domain-containing protein</fullName>
    </recommendedName>
</protein>
<evidence type="ECO:0000313" key="1">
    <source>
        <dbReference type="EMBL" id="QPD05129.1"/>
    </source>
</evidence>
<proteinExistence type="predicted"/>
<accession>A0A7S8J0I5</accession>
<evidence type="ECO:0000313" key="2">
    <source>
        <dbReference type="Proteomes" id="UP000593737"/>
    </source>
</evidence>
<dbReference type="InterPro" id="IPR026337">
    <property type="entry name" value="AKG_HExxH"/>
</dbReference>
<dbReference type="AlphaFoldDB" id="A0A7S8J0I5"/>
<dbReference type="NCBIfam" id="TIGR04267">
    <property type="entry name" value="mod_HExxH"/>
    <property type="match status" value="1"/>
</dbReference>